<keyword evidence="12" id="KW-1185">Reference proteome</keyword>
<dbReference type="Pfam" id="PF00474">
    <property type="entry name" value="SSF"/>
    <property type="match status" value="2"/>
</dbReference>
<evidence type="ECO:0000256" key="1">
    <source>
        <dbReference type="ARBA" id="ARBA00004651"/>
    </source>
</evidence>
<gene>
    <name evidence="11" type="ORF">ACFWJN_16745</name>
</gene>
<feature type="transmembrane region" description="Helical" evidence="10">
    <location>
        <begin position="491"/>
        <end position="512"/>
    </location>
</feature>
<evidence type="ECO:0000313" key="11">
    <source>
        <dbReference type="EMBL" id="MFD5100592.1"/>
    </source>
</evidence>
<evidence type="ECO:0000256" key="4">
    <source>
        <dbReference type="ARBA" id="ARBA00022475"/>
    </source>
</evidence>
<keyword evidence="6" id="KW-0769">Symport</keyword>
<dbReference type="PANTHER" id="PTHR48086:SF6">
    <property type="entry name" value="CATION_ACETATE SYMPORTER ACTP"/>
    <property type="match status" value="1"/>
</dbReference>
<dbReference type="EMBL" id="JBHXIJ010000108">
    <property type="protein sequence ID" value="MFD5100592.1"/>
    <property type="molecule type" value="Genomic_DNA"/>
</dbReference>
<feature type="transmembrane region" description="Helical" evidence="10">
    <location>
        <begin position="342"/>
        <end position="362"/>
    </location>
</feature>
<accession>A0ABW6FP06</accession>
<evidence type="ECO:0000256" key="6">
    <source>
        <dbReference type="ARBA" id="ARBA00022847"/>
    </source>
</evidence>
<evidence type="ECO:0000256" key="2">
    <source>
        <dbReference type="ARBA" id="ARBA00006434"/>
    </source>
</evidence>
<feature type="transmembrane region" description="Helical" evidence="10">
    <location>
        <begin position="435"/>
        <end position="457"/>
    </location>
</feature>
<dbReference type="Gene3D" id="1.20.1730.10">
    <property type="entry name" value="Sodium/glucose cotransporter"/>
    <property type="match status" value="1"/>
</dbReference>
<dbReference type="InterPro" id="IPR050277">
    <property type="entry name" value="Sodium:Solute_Symporter"/>
</dbReference>
<dbReference type="InterPro" id="IPR038377">
    <property type="entry name" value="Na/Glc_symporter_sf"/>
</dbReference>
<feature type="transmembrane region" description="Helical" evidence="10">
    <location>
        <begin position="6"/>
        <end position="25"/>
    </location>
</feature>
<feature type="transmembrane region" description="Helical" evidence="10">
    <location>
        <begin position="524"/>
        <end position="545"/>
    </location>
</feature>
<evidence type="ECO:0000256" key="3">
    <source>
        <dbReference type="ARBA" id="ARBA00022448"/>
    </source>
</evidence>
<feature type="transmembrane region" description="Helical" evidence="10">
    <location>
        <begin position="153"/>
        <end position="171"/>
    </location>
</feature>
<evidence type="ECO:0000256" key="7">
    <source>
        <dbReference type="ARBA" id="ARBA00022989"/>
    </source>
</evidence>
<dbReference type="CDD" id="cd11480">
    <property type="entry name" value="SLC5sbd_u4"/>
    <property type="match status" value="1"/>
</dbReference>
<feature type="transmembrane region" description="Helical" evidence="10">
    <location>
        <begin position="117"/>
        <end position="133"/>
    </location>
</feature>
<comment type="similarity">
    <text evidence="2 9">Belongs to the sodium:solute symporter (SSF) (TC 2.A.21) family.</text>
</comment>
<dbReference type="Proteomes" id="UP001598448">
    <property type="component" value="Unassembled WGS sequence"/>
</dbReference>
<feature type="transmembrane region" description="Helical" evidence="10">
    <location>
        <begin position="395"/>
        <end position="423"/>
    </location>
</feature>
<keyword evidence="3" id="KW-0813">Transport</keyword>
<keyword evidence="8 10" id="KW-0472">Membrane</keyword>
<evidence type="ECO:0000256" key="10">
    <source>
        <dbReference type="SAM" id="Phobius"/>
    </source>
</evidence>
<feature type="transmembrane region" description="Helical" evidence="10">
    <location>
        <begin position="306"/>
        <end position="330"/>
    </location>
</feature>
<sequence>MNQAYAVAAVTAVVLATVLIGALGLRISRTTSDFYVASRSVKPGLNAAAISGEYLSAASFLGVAGLVLLQGPEMLWYPVGYTAGYLVLLVLVAAPLRRSGAYTLSDFAEARLESPQVRRLASLFVVGIGWLYLLPQLQGAGLTLEILTGAPDWVGGLVVALVVTGAVAAGGMRSITFVQAFQYWLKLTALLVPALFLTVAWLGDEAPRARFAEPATFREHTVVTVDDTVRVDLDRPLRVTVTGTVDGRRHDREPVALDAGVHRIDAGTSLAFPAHARVPEKAGTDRTGASSWSQPLASSREEHPLYATYGLILATFLGTMGLPHVAVRFYTSPNGTAARRTTLVVLGLIGAFYLLPPVYGALGRIYAPELSLTGEADAAVLVLPDRMIGGVGGDLLGALLAGGAFAAFLSTASGLTMSVAGVLSQDVLPSRGVRHFRLATVLAMAVPLGLSIVTANVPVADAVGLAFAVSASSFCPLLVLGIWWRGLTPPGAVAGLVVGGGAALTAVMATRAGLPAGGWLHSLLAWPAVWSVPLGFLTMVLVSLATPHRVPATTAATLTRLHLPEDLMAKDGTGVGGGAGR</sequence>
<feature type="transmembrane region" description="Helical" evidence="10">
    <location>
        <begin position="75"/>
        <end position="96"/>
    </location>
</feature>
<dbReference type="RefSeq" id="WP_386714626.1">
    <property type="nucleotide sequence ID" value="NZ_JBHXIJ010000108.1"/>
</dbReference>
<protein>
    <submittedName>
        <fullName evidence="11">Cation acetate symporter</fullName>
    </submittedName>
</protein>
<evidence type="ECO:0000313" key="12">
    <source>
        <dbReference type="Proteomes" id="UP001598448"/>
    </source>
</evidence>
<reference evidence="11 12" key="1">
    <citation type="submission" date="2024-09" db="EMBL/GenBank/DDBJ databases">
        <title>The Natural Products Discovery Center: Release of the First 8490 Sequenced Strains for Exploring Actinobacteria Biosynthetic Diversity.</title>
        <authorList>
            <person name="Kalkreuter E."/>
            <person name="Kautsar S.A."/>
            <person name="Yang D."/>
            <person name="Bader C.D."/>
            <person name="Teijaro C.N."/>
            <person name="Fluegel L."/>
            <person name="Davis C.M."/>
            <person name="Simpson J.R."/>
            <person name="Lauterbach L."/>
            <person name="Steele A.D."/>
            <person name="Gui C."/>
            <person name="Meng S."/>
            <person name="Li G."/>
            <person name="Viehrig K."/>
            <person name="Ye F."/>
            <person name="Su P."/>
            <person name="Kiefer A.F."/>
            <person name="Nichols A."/>
            <person name="Cepeda A.J."/>
            <person name="Yan W."/>
            <person name="Fan B."/>
            <person name="Jiang Y."/>
            <person name="Adhikari A."/>
            <person name="Zheng C.-J."/>
            <person name="Schuster L."/>
            <person name="Cowan T.M."/>
            <person name="Smanski M.J."/>
            <person name="Chevrette M.G."/>
            <person name="De Carvalho L.P.S."/>
            <person name="Shen B."/>
        </authorList>
    </citation>
    <scope>NUCLEOTIDE SEQUENCE [LARGE SCALE GENOMIC DNA]</scope>
    <source>
        <strain evidence="11 12">NPDC058348</strain>
    </source>
</reference>
<evidence type="ECO:0000256" key="5">
    <source>
        <dbReference type="ARBA" id="ARBA00022692"/>
    </source>
</evidence>
<comment type="subcellular location">
    <subcellularLocation>
        <location evidence="1">Cell membrane</location>
        <topology evidence="1">Multi-pass membrane protein</topology>
    </subcellularLocation>
</comment>
<feature type="transmembrane region" description="Helical" evidence="10">
    <location>
        <begin position="45"/>
        <end position="69"/>
    </location>
</feature>
<dbReference type="InterPro" id="IPR001734">
    <property type="entry name" value="Na/solute_symporter"/>
</dbReference>
<evidence type="ECO:0000256" key="9">
    <source>
        <dbReference type="RuleBase" id="RU362091"/>
    </source>
</evidence>
<proteinExistence type="inferred from homology"/>
<comment type="caution">
    <text evidence="11">The sequence shown here is derived from an EMBL/GenBank/DDBJ whole genome shotgun (WGS) entry which is preliminary data.</text>
</comment>
<keyword evidence="7 10" id="KW-1133">Transmembrane helix</keyword>
<dbReference type="PANTHER" id="PTHR48086">
    <property type="entry name" value="SODIUM/PROLINE SYMPORTER-RELATED"/>
    <property type="match status" value="1"/>
</dbReference>
<name>A0ABW6FP06_9ACTN</name>
<dbReference type="PROSITE" id="PS50283">
    <property type="entry name" value="NA_SOLUT_SYMP_3"/>
    <property type="match status" value="1"/>
</dbReference>
<organism evidence="11 12">
    <name type="scientific">Streptomyces albidochromogenes</name>
    <dbReference type="NCBI Taxonomy" id="329524"/>
    <lineage>
        <taxon>Bacteria</taxon>
        <taxon>Bacillati</taxon>
        <taxon>Actinomycetota</taxon>
        <taxon>Actinomycetes</taxon>
        <taxon>Kitasatosporales</taxon>
        <taxon>Streptomycetaceae</taxon>
        <taxon>Streptomyces</taxon>
    </lineage>
</organism>
<evidence type="ECO:0000256" key="8">
    <source>
        <dbReference type="ARBA" id="ARBA00023136"/>
    </source>
</evidence>
<feature type="transmembrane region" description="Helical" evidence="10">
    <location>
        <begin position="463"/>
        <end position="484"/>
    </location>
</feature>
<keyword evidence="4" id="KW-1003">Cell membrane</keyword>
<keyword evidence="5 10" id="KW-0812">Transmembrane</keyword>
<feature type="transmembrane region" description="Helical" evidence="10">
    <location>
        <begin position="183"/>
        <end position="203"/>
    </location>
</feature>